<gene>
    <name evidence="2" type="ordered locus">EHR_14065</name>
</gene>
<dbReference type="Proteomes" id="UP000002895">
    <property type="component" value="Chromosome"/>
</dbReference>
<feature type="region of interest" description="Disordered" evidence="1">
    <location>
        <begin position="1"/>
        <end position="40"/>
    </location>
</feature>
<evidence type="ECO:0000313" key="2">
    <source>
        <dbReference type="EMBL" id="AFM71660.1"/>
    </source>
</evidence>
<reference evidence="2 3" key="1">
    <citation type="journal article" date="2012" name="J. Bacteriol.">
        <title>Genome sequence of Enterococcus hirae (Streptococcus faecalis) ATCC 9790, a model organism for the study of ion transport, bioenergetics, and copper homeostasis.</title>
        <authorList>
            <person name="Gaechter T."/>
            <person name="Wunderlin C."/>
            <person name="Schmidheini T."/>
            <person name="Solioz M."/>
        </authorList>
    </citation>
    <scope>NUCLEOTIDE SEQUENCE [LARGE SCALE GENOMIC DNA]</scope>
    <source>
        <strain evidence="3">ATCC 9790 / DSM 20160 / JCM 8729 / LMG 6399 / NBRC 3181 / NCIMB 6459 / NCDO 1258 / NCTC 12367 / WDCM 00089 / R</strain>
    </source>
</reference>
<dbReference type="HOGENOM" id="CLU_3289299_0_0_9"/>
<dbReference type="KEGG" id="ehr:EHR_14065"/>
<feature type="compositionally biased region" description="Polar residues" evidence="1">
    <location>
        <begin position="1"/>
        <end position="33"/>
    </location>
</feature>
<dbReference type="PATRIC" id="fig|768486.3.peg.2671"/>
<organism evidence="2 3">
    <name type="scientific">Enterococcus hirae (strain ATCC 9790 / DSM 20160 / JCM 8729 / LMG 6399 / NBRC 3181 / NCIMB 6459 / NCDO 1258 / NCTC 12367 / WDCM 00089 / R)</name>
    <dbReference type="NCBI Taxonomy" id="768486"/>
    <lineage>
        <taxon>Bacteria</taxon>
        <taxon>Bacillati</taxon>
        <taxon>Bacillota</taxon>
        <taxon>Bacilli</taxon>
        <taxon>Lactobacillales</taxon>
        <taxon>Enterococcaceae</taxon>
        <taxon>Enterococcus</taxon>
    </lineage>
</organism>
<proteinExistence type="predicted"/>
<dbReference type="AlphaFoldDB" id="I6S4I2"/>
<dbReference type="RefSeq" id="WP_014834751.1">
    <property type="nucleotide sequence ID" value="NC_018081.1"/>
</dbReference>
<keyword evidence="3" id="KW-1185">Reference proteome</keyword>
<sequence>MGTFFTNKRLNKKGNNVAQNELSEQTNEMQSKQANHKKRT</sequence>
<name>I6S4I2_ENTHA</name>
<evidence type="ECO:0000256" key="1">
    <source>
        <dbReference type="SAM" id="MobiDB-lite"/>
    </source>
</evidence>
<accession>I6S4I2</accession>
<evidence type="ECO:0000313" key="3">
    <source>
        <dbReference type="Proteomes" id="UP000002895"/>
    </source>
</evidence>
<protein>
    <submittedName>
        <fullName evidence="2">Uncharacterized protein</fullName>
    </submittedName>
</protein>
<dbReference type="EMBL" id="CP003504">
    <property type="protein sequence ID" value="AFM71660.1"/>
    <property type="molecule type" value="Genomic_DNA"/>
</dbReference>